<dbReference type="Pfam" id="PF12697">
    <property type="entry name" value="Abhydrolase_6"/>
    <property type="match status" value="1"/>
</dbReference>
<dbReference type="PANTHER" id="PTHR43798:SF31">
    <property type="entry name" value="AB HYDROLASE SUPERFAMILY PROTEIN YCLE"/>
    <property type="match status" value="1"/>
</dbReference>
<evidence type="ECO:0000313" key="4">
    <source>
        <dbReference type="Proteomes" id="UP000589036"/>
    </source>
</evidence>
<dbReference type="GO" id="GO:0016020">
    <property type="term" value="C:membrane"/>
    <property type="evidence" value="ECO:0007669"/>
    <property type="project" value="TreeGrafter"/>
</dbReference>
<proteinExistence type="predicted"/>
<name>A0A852TVT8_9ACTN</name>
<gene>
    <name evidence="3" type="ORF">HDA32_002951</name>
</gene>
<dbReference type="InterPro" id="IPR050266">
    <property type="entry name" value="AB_hydrolase_sf"/>
</dbReference>
<feature type="domain" description="AB hydrolase-1" evidence="2">
    <location>
        <begin position="13"/>
        <end position="240"/>
    </location>
</feature>
<evidence type="ECO:0000313" key="3">
    <source>
        <dbReference type="EMBL" id="NYE47831.1"/>
    </source>
</evidence>
<dbReference type="GO" id="GO:0016787">
    <property type="term" value="F:hydrolase activity"/>
    <property type="evidence" value="ECO:0007669"/>
    <property type="project" value="UniProtKB-KW"/>
</dbReference>
<reference evidence="3 4" key="1">
    <citation type="submission" date="2020-07" db="EMBL/GenBank/DDBJ databases">
        <title>Sequencing the genomes of 1000 actinobacteria strains.</title>
        <authorList>
            <person name="Klenk H.-P."/>
        </authorList>
    </citation>
    <scope>NUCLEOTIDE SEQUENCE [LARGE SCALE GENOMIC DNA]</scope>
    <source>
        <strain evidence="3 4">CXB654</strain>
    </source>
</reference>
<accession>A0A852TVT8</accession>
<comment type="caution">
    <text evidence="3">The sequence shown here is derived from an EMBL/GenBank/DDBJ whole genome shotgun (WGS) entry which is preliminary data.</text>
</comment>
<dbReference type="EMBL" id="JACCCC010000001">
    <property type="protein sequence ID" value="NYE47831.1"/>
    <property type="molecule type" value="Genomic_DNA"/>
</dbReference>
<dbReference type="PANTHER" id="PTHR43798">
    <property type="entry name" value="MONOACYLGLYCEROL LIPASE"/>
    <property type="match status" value="1"/>
</dbReference>
<organism evidence="3 4">
    <name type="scientific">Spinactinospora alkalitolerans</name>
    <dbReference type="NCBI Taxonomy" id="687207"/>
    <lineage>
        <taxon>Bacteria</taxon>
        <taxon>Bacillati</taxon>
        <taxon>Actinomycetota</taxon>
        <taxon>Actinomycetes</taxon>
        <taxon>Streptosporangiales</taxon>
        <taxon>Nocardiopsidaceae</taxon>
        <taxon>Spinactinospora</taxon>
    </lineage>
</organism>
<dbReference type="AlphaFoldDB" id="A0A852TVT8"/>
<keyword evidence="4" id="KW-1185">Reference proteome</keyword>
<protein>
    <submittedName>
        <fullName evidence="3">Pimeloyl-ACP methyl ester carboxylesterase</fullName>
    </submittedName>
</protein>
<dbReference type="RefSeq" id="WP_246334350.1">
    <property type="nucleotide sequence ID" value="NZ_BAAAYY010000003.1"/>
</dbReference>
<dbReference type="InterPro" id="IPR000073">
    <property type="entry name" value="AB_hydrolase_1"/>
</dbReference>
<dbReference type="Proteomes" id="UP000589036">
    <property type="component" value="Unassembled WGS sequence"/>
</dbReference>
<dbReference type="InterPro" id="IPR029058">
    <property type="entry name" value="AB_hydrolase_fold"/>
</dbReference>
<sequence>MISAQITGEGSDLVLLHGVGLDRSMWDRCLPDLAELHRVRALDLPGHGRSGEVPEGVTAGDIADAVQQELPEPVHLVGFSLGALIAQELALRAPSLVRSLTLVSSVAARTQKERGDVLGRLELAATDFEATVEAAVLRWFDESWRRREPALAQRTRSTLLANDREQYLRCYRVFATADASLWPRLGAITAPTLAVTGAQDPGSTPRMARDLAAAIPGARSAVVPETRHLLPLERPDDLVRLILDHVGSVDREHLDTGTDTA</sequence>
<dbReference type="Gene3D" id="3.40.50.1820">
    <property type="entry name" value="alpha/beta hydrolase"/>
    <property type="match status" value="1"/>
</dbReference>
<evidence type="ECO:0000259" key="2">
    <source>
        <dbReference type="Pfam" id="PF12697"/>
    </source>
</evidence>
<evidence type="ECO:0000256" key="1">
    <source>
        <dbReference type="ARBA" id="ARBA00022801"/>
    </source>
</evidence>
<dbReference type="SUPFAM" id="SSF53474">
    <property type="entry name" value="alpha/beta-Hydrolases"/>
    <property type="match status" value="1"/>
</dbReference>
<keyword evidence="1" id="KW-0378">Hydrolase</keyword>